<dbReference type="EMBL" id="JAOPGA020001378">
    <property type="protein sequence ID" value="KAL0487866.1"/>
    <property type="molecule type" value="Genomic_DNA"/>
</dbReference>
<dbReference type="InterPro" id="IPR011992">
    <property type="entry name" value="EF-hand-dom_pair"/>
</dbReference>
<evidence type="ECO:0000259" key="2">
    <source>
        <dbReference type="PROSITE" id="PS50222"/>
    </source>
</evidence>
<dbReference type="Proteomes" id="UP001431209">
    <property type="component" value="Unassembled WGS sequence"/>
</dbReference>
<proteinExistence type="predicted"/>
<dbReference type="AlphaFoldDB" id="A0AAW2ZGJ8"/>
<keyword evidence="4" id="KW-1185">Reference proteome</keyword>
<organism evidence="3 4">
    <name type="scientific">Acrasis kona</name>
    <dbReference type="NCBI Taxonomy" id="1008807"/>
    <lineage>
        <taxon>Eukaryota</taxon>
        <taxon>Discoba</taxon>
        <taxon>Heterolobosea</taxon>
        <taxon>Tetramitia</taxon>
        <taxon>Eutetramitia</taxon>
        <taxon>Acrasidae</taxon>
        <taxon>Acrasis</taxon>
    </lineage>
</organism>
<feature type="domain" description="EF-hand" evidence="2">
    <location>
        <begin position="179"/>
        <end position="214"/>
    </location>
</feature>
<dbReference type="GO" id="GO:0005509">
    <property type="term" value="F:calcium ion binding"/>
    <property type="evidence" value="ECO:0007669"/>
    <property type="project" value="InterPro"/>
</dbReference>
<name>A0AAW2ZGJ8_9EUKA</name>
<evidence type="ECO:0000313" key="4">
    <source>
        <dbReference type="Proteomes" id="UP001431209"/>
    </source>
</evidence>
<dbReference type="PROSITE" id="PS00018">
    <property type="entry name" value="EF_HAND_1"/>
    <property type="match status" value="1"/>
</dbReference>
<dbReference type="PROSITE" id="PS50222">
    <property type="entry name" value="EF_HAND_2"/>
    <property type="match status" value="1"/>
</dbReference>
<dbReference type="SUPFAM" id="SSF47473">
    <property type="entry name" value="EF-hand"/>
    <property type="match status" value="1"/>
</dbReference>
<sequence length="256" mass="29540">MNPTIHNLIHNVFGLDSDASIIDILLSITIDVRKIIRASDYLLSILFKNFADDHDQVNDEDIEQLINDLREGGLDVDSSLWMKCRMEVTPDANTTDLKTFKEVINSIISYYPHLIKVNHSCCNHNKVHHHGSIQSYKESTKLLLFPLLGLFKLNPSGSIYKDTTIIIESLQDEDVMVHIKELVLDYLFNKYDKDKDGLLNVVEFTPIWNQTNQCDQTVEQVNNILKSNHGKDTIDRELFSNFIENVMARYFSTFDM</sequence>
<evidence type="ECO:0000256" key="1">
    <source>
        <dbReference type="ARBA" id="ARBA00022837"/>
    </source>
</evidence>
<reference evidence="3 4" key="1">
    <citation type="submission" date="2024-03" db="EMBL/GenBank/DDBJ databases">
        <title>The Acrasis kona genome and developmental transcriptomes reveal deep origins of eukaryotic multicellular pathways.</title>
        <authorList>
            <person name="Sheikh S."/>
            <person name="Fu C.-J."/>
            <person name="Brown M.W."/>
            <person name="Baldauf S.L."/>
        </authorList>
    </citation>
    <scope>NUCLEOTIDE SEQUENCE [LARGE SCALE GENOMIC DNA]</scope>
    <source>
        <strain evidence="3 4">ATCC MYA-3509</strain>
    </source>
</reference>
<keyword evidence="1" id="KW-0106">Calcium</keyword>
<protein>
    <recommendedName>
        <fullName evidence="2">EF-hand domain-containing protein</fullName>
    </recommendedName>
</protein>
<dbReference type="Gene3D" id="1.10.238.10">
    <property type="entry name" value="EF-hand"/>
    <property type="match status" value="1"/>
</dbReference>
<gene>
    <name evidence="3" type="ORF">AKO1_000082</name>
</gene>
<accession>A0AAW2ZGJ8</accession>
<dbReference type="InterPro" id="IPR018247">
    <property type="entry name" value="EF_Hand_1_Ca_BS"/>
</dbReference>
<dbReference type="InterPro" id="IPR002048">
    <property type="entry name" value="EF_hand_dom"/>
</dbReference>
<comment type="caution">
    <text evidence="3">The sequence shown here is derived from an EMBL/GenBank/DDBJ whole genome shotgun (WGS) entry which is preliminary data.</text>
</comment>
<evidence type="ECO:0000313" key="3">
    <source>
        <dbReference type="EMBL" id="KAL0487866.1"/>
    </source>
</evidence>